<organism evidence="1 2">
    <name type="scientific">Cognatishimia activa</name>
    <dbReference type="NCBI Taxonomy" id="1715691"/>
    <lineage>
        <taxon>Bacteria</taxon>
        <taxon>Pseudomonadati</taxon>
        <taxon>Pseudomonadota</taxon>
        <taxon>Alphaproteobacteria</taxon>
        <taxon>Rhodobacterales</taxon>
        <taxon>Paracoccaceae</taxon>
        <taxon>Cognatishimia</taxon>
    </lineage>
</organism>
<evidence type="ECO:0000313" key="1">
    <source>
        <dbReference type="EMBL" id="QTN35025.1"/>
    </source>
</evidence>
<dbReference type="Proteomes" id="UP000665026">
    <property type="component" value="Chromosome"/>
</dbReference>
<evidence type="ECO:0008006" key="3">
    <source>
        <dbReference type="Google" id="ProtNLM"/>
    </source>
</evidence>
<evidence type="ECO:0000313" key="2">
    <source>
        <dbReference type="Proteomes" id="UP000665026"/>
    </source>
</evidence>
<accession>A0A975EMZ2</accession>
<protein>
    <recommendedName>
        <fullName evidence="3">Sulfotransferase family protein</fullName>
    </recommendedName>
</protein>
<dbReference type="EMBL" id="CP060010">
    <property type="protein sequence ID" value="QTN35025.1"/>
    <property type="molecule type" value="Genomic_DNA"/>
</dbReference>
<dbReference type="AlphaFoldDB" id="A0A975EMZ2"/>
<dbReference type="SUPFAM" id="SSF52540">
    <property type="entry name" value="P-loop containing nucleoside triphosphate hydrolases"/>
    <property type="match status" value="1"/>
</dbReference>
<sequence>MQIYFEQNLAFLAVPKTGSTAYEMALRPHADIVFAKRRKHMTAGQFKRRMVPFLDDFYGLKPEVMAIIRDPIEQIRSWYRYRARPVGKGGRADCQDLSFDDFVRLVMQEPQPPAAAIGTQLGFLSMFDGVIPVHHIFAYEKQQVVRGFLNDRFGKTFEFQQKNVSPDKPTPLSPDVEAELRAFRADEFALYQRVLDAGGHLQQYNG</sequence>
<dbReference type="InterPro" id="IPR027417">
    <property type="entry name" value="P-loop_NTPase"/>
</dbReference>
<name>A0A975EMZ2_9RHOB</name>
<dbReference type="RefSeq" id="WP_209355711.1">
    <property type="nucleotide sequence ID" value="NZ_CP060010.1"/>
</dbReference>
<reference evidence="1" key="1">
    <citation type="submission" date="2020-07" db="EMBL/GenBank/DDBJ databases">
        <title>Genome sequences of bacteria associated with the marine, planktonic diatom Thalassiosira profunda strain ECT2AJA-044.</title>
        <authorList>
            <person name="Gargas C.B."/>
            <person name="Roberts W.R."/>
            <person name="Alverson A.J."/>
        </authorList>
    </citation>
    <scope>NUCLEOTIDE SEQUENCE</scope>
    <source>
        <strain evidence="1">ECT2AJA-044</strain>
    </source>
</reference>
<proteinExistence type="predicted"/>
<dbReference type="KEGG" id="cact:HZ995_11065"/>
<dbReference type="Gene3D" id="3.40.50.300">
    <property type="entry name" value="P-loop containing nucleotide triphosphate hydrolases"/>
    <property type="match status" value="1"/>
</dbReference>
<gene>
    <name evidence="1" type="ORF">HZ995_11065</name>
</gene>